<dbReference type="GO" id="GO:0016787">
    <property type="term" value="F:hydrolase activity"/>
    <property type="evidence" value="ECO:0007669"/>
    <property type="project" value="UniProtKB-KW"/>
</dbReference>
<dbReference type="GO" id="GO:0003723">
    <property type="term" value="F:RNA binding"/>
    <property type="evidence" value="ECO:0007669"/>
    <property type="project" value="InterPro"/>
</dbReference>
<dbReference type="SUPFAM" id="SSF52540">
    <property type="entry name" value="P-loop containing nucleoside triphosphate hydrolases"/>
    <property type="match status" value="1"/>
</dbReference>
<dbReference type="InterPro" id="IPR047187">
    <property type="entry name" value="SF1_C_Upf1"/>
</dbReference>
<dbReference type="InterPro" id="IPR041677">
    <property type="entry name" value="DNA2/NAM7_AAA_11"/>
</dbReference>
<keyword evidence="5" id="KW-0067">ATP-binding</keyword>
<protein>
    <recommendedName>
        <fullName evidence="7">Upf1 domain-containing protein</fullName>
    </recommendedName>
</protein>
<comment type="similarity">
    <text evidence="1">Belongs to the DNA2/NAM7 helicase family.</text>
</comment>
<evidence type="ECO:0000256" key="6">
    <source>
        <dbReference type="PROSITE-ProRule" id="PRU01341"/>
    </source>
</evidence>
<evidence type="ECO:0000313" key="8">
    <source>
        <dbReference type="EMBL" id="KCZ82499.1"/>
    </source>
</evidence>
<dbReference type="STRING" id="1288291.A0A059F667"/>
<evidence type="ECO:0000313" key="9">
    <source>
        <dbReference type="Proteomes" id="UP000030655"/>
    </source>
</evidence>
<proteinExistence type="inferred from homology"/>
<dbReference type="FunFam" id="3.40.50.300:FF:000326">
    <property type="entry name" value="P-loop containing nucleoside triphosphate hydrolase"/>
    <property type="match status" value="1"/>
</dbReference>
<keyword evidence="2" id="KW-0547">Nucleotide-binding</keyword>
<dbReference type="HOGENOM" id="CLU_001666_4_2_1"/>
<organism evidence="8 9">
    <name type="scientific">Anncaliia algerae PRA339</name>
    <dbReference type="NCBI Taxonomy" id="1288291"/>
    <lineage>
        <taxon>Eukaryota</taxon>
        <taxon>Fungi</taxon>
        <taxon>Fungi incertae sedis</taxon>
        <taxon>Microsporidia</taxon>
        <taxon>Tubulinosematoidea</taxon>
        <taxon>Tubulinosematidae</taxon>
        <taxon>Anncaliia</taxon>
    </lineage>
</organism>
<dbReference type="OrthoDB" id="6513042at2759"/>
<dbReference type="Gene3D" id="3.40.50.300">
    <property type="entry name" value="P-loop containing nucleotide triphosphate hydrolases"/>
    <property type="match status" value="2"/>
</dbReference>
<dbReference type="AlphaFoldDB" id="A0A059F667"/>
<dbReference type="Proteomes" id="UP000030655">
    <property type="component" value="Unassembled WGS sequence"/>
</dbReference>
<dbReference type="PROSITE" id="PS51997">
    <property type="entry name" value="UPF1_CH_RICH"/>
    <property type="match status" value="1"/>
</dbReference>
<dbReference type="InterPro" id="IPR045055">
    <property type="entry name" value="DNA2/NAM7-like"/>
</dbReference>
<keyword evidence="3" id="KW-0378">Hydrolase</keyword>
<feature type="domain" description="Upf1" evidence="7">
    <location>
        <begin position="2"/>
        <end position="133"/>
    </location>
</feature>
<comment type="caution">
    <text evidence="6">Lacks conserved residue(s) required for the propagation of feature annotation.</text>
</comment>
<evidence type="ECO:0000259" key="7">
    <source>
        <dbReference type="PROSITE" id="PS51997"/>
    </source>
</evidence>
<dbReference type="Pfam" id="PF09416">
    <property type="entry name" value="UPF1_Zn_bind"/>
    <property type="match status" value="1"/>
</dbReference>
<evidence type="ECO:0000256" key="2">
    <source>
        <dbReference type="ARBA" id="ARBA00022741"/>
    </source>
</evidence>
<evidence type="ECO:0000256" key="1">
    <source>
        <dbReference type="ARBA" id="ARBA00007913"/>
    </source>
</evidence>
<sequence length="714" mass="81193">MDEETILPQCNVCLEASNLVLCLDCDSYLCNNNNGVSSHIITHCMKKKHKQISIKERIQCSLCSDTNLFRLGINLQNQFLCRSCSKEDWKYLINEKCLINEIIESVQINKDKINLTSEDYSSIKKVPVTFTDTKEYQETFSVLLEEEACEERKLKESFKEDNLECFVDGGFVKFYEKPDSEIKINKGDEVIFEKEDYVFNGYVVIKKNELVVVKLKRDSQTICNSLFNRKKLTDVTLKFVWKEVNYSRMNYALENIKKYCSKNLLKTILHGVKENHREMEVNFDLNSSQKLAVQAALSRTLTLIQGPPGTGKTRTSACIVKSLVEQGHKVMVVAPSNIAVDQLSLEISKLNVKILRVLSRNREGTESLVDEICLHSKIKNFLKNESQNGGEVKNVNYDDLDDDTFYNIGKGIIQSADVIACTCITAGSPIFKGMRFSAVLIDEAVQATEPMSLIPLLYRCNKLILVGDHKQLGPLTISKKAKYGKLDQSLFERLVKVGIVPYLLTTQYRMHPLLIEFPNKTFYNNLIDSGVTISSRISFMNPSFFYCSFTKEELSSSGTSFLNKGEAIAAKDMIKYLNKNGVQNRQIGIITFYEGQRCFLSEFIKEVEITNVDGFQGREKDFIILSLVRSNESQGIGFISDKRRVNVALTRAKYGLIIIGNPLTIRKNALWNDMLNIYDKKNILYEGKIGSFKRFTLSTGLFDFKSLADELDGI</sequence>
<dbReference type="VEuPathDB" id="MicrosporidiaDB:H312_00157"/>
<dbReference type="CDD" id="cd18808">
    <property type="entry name" value="SF1_C_Upf1"/>
    <property type="match status" value="1"/>
</dbReference>
<dbReference type="Pfam" id="PF13087">
    <property type="entry name" value="AAA_12"/>
    <property type="match status" value="1"/>
</dbReference>
<dbReference type="InterPro" id="IPR041679">
    <property type="entry name" value="DNA2/NAM7-like_C"/>
</dbReference>
<dbReference type="InterPro" id="IPR027417">
    <property type="entry name" value="P-loop_NTPase"/>
</dbReference>
<dbReference type="GO" id="GO:0005694">
    <property type="term" value="C:chromosome"/>
    <property type="evidence" value="ECO:0007669"/>
    <property type="project" value="UniProtKB-ARBA"/>
</dbReference>
<keyword evidence="4" id="KW-0347">Helicase</keyword>
<dbReference type="GO" id="GO:0008270">
    <property type="term" value="F:zinc ion binding"/>
    <property type="evidence" value="ECO:0007669"/>
    <property type="project" value="InterPro"/>
</dbReference>
<dbReference type="GO" id="GO:0000184">
    <property type="term" value="P:nuclear-transcribed mRNA catabolic process, nonsense-mediated decay"/>
    <property type="evidence" value="ECO:0007669"/>
    <property type="project" value="InterPro"/>
</dbReference>
<gene>
    <name evidence="8" type="ORF">H312_00157</name>
</gene>
<reference evidence="9" key="1">
    <citation type="submission" date="2013-02" db="EMBL/GenBank/DDBJ databases">
        <authorList>
            <consortium name="The Broad Institute Genome Sequencing Platform"/>
            <person name="Cuomo C."/>
            <person name="Becnel J."/>
            <person name="Sanscrainte N."/>
            <person name="Walker B."/>
            <person name="Young S.K."/>
            <person name="Zeng Q."/>
            <person name="Gargeya S."/>
            <person name="Fitzgerald M."/>
            <person name="Haas B."/>
            <person name="Abouelleil A."/>
            <person name="Alvarado L."/>
            <person name="Arachchi H.M."/>
            <person name="Berlin A.M."/>
            <person name="Chapman S.B."/>
            <person name="Dewar J."/>
            <person name="Goldberg J."/>
            <person name="Griggs A."/>
            <person name="Gujja S."/>
            <person name="Hansen M."/>
            <person name="Howarth C."/>
            <person name="Imamovic A."/>
            <person name="Larimer J."/>
            <person name="McCowan C."/>
            <person name="Murphy C."/>
            <person name="Neiman D."/>
            <person name="Pearson M."/>
            <person name="Priest M."/>
            <person name="Roberts A."/>
            <person name="Saif S."/>
            <person name="Shea T."/>
            <person name="Sisk P."/>
            <person name="Sykes S."/>
            <person name="Wortman J."/>
            <person name="Nusbaum C."/>
            <person name="Birren B."/>
        </authorList>
    </citation>
    <scope>NUCLEOTIDE SEQUENCE [LARGE SCALE GENOMIC DNA]</scope>
    <source>
        <strain evidence="9">PRA339</strain>
    </source>
</reference>
<dbReference type="PANTHER" id="PTHR10887">
    <property type="entry name" value="DNA2/NAM7 HELICASE FAMILY"/>
    <property type="match status" value="1"/>
</dbReference>
<name>A0A059F667_9MICR</name>
<dbReference type="EMBL" id="KK365130">
    <property type="protein sequence ID" value="KCZ82499.1"/>
    <property type="molecule type" value="Genomic_DNA"/>
</dbReference>
<evidence type="ECO:0000256" key="5">
    <source>
        <dbReference type="ARBA" id="ARBA00022840"/>
    </source>
</evidence>
<accession>A0A059F667</accession>
<dbReference type="GO" id="GO:0005524">
    <property type="term" value="F:ATP binding"/>
    <property type="evidence" value="ECO:0007669"/>
    <property type="project" value="UniProtKB-KW"/>
</dbReference>
<evidence type="ECO:0000256" key="3">
    <source>
        <dbReference type="ARBA" id="ARBA00022801"/>
    </source>
</evidence>
<dbReference type="Pfam" id="PF13086">
    <property type="entry name" value="AAA_11"/>
    <property type="match status" value="2"/>
</dbReference>
<reference evidence="8 9" key="2">
    <citation type="submission" date="2014-03" db="EMBL/GenBank/DDBJ databases">
        <title>The Genome Sequence of Anncaliia algerae insect isolate PRA339.</title>
        <authorList>
            <consortium name="The Broad Institute Genome Sequencing Platform"/>
            <consortium name="The Broad Institute Genome Sequencing Center for Infectious Disease"/>
            <person name="Cuomo C."/>
            <person name="Becnel J."/>
            <person name="Sanscrainte N."/>
            <person name="Walker B."/>
            <person name="Young S.K."/>
            <person name="Zeng Q."/>
            <person name="Gargeya S."/>
            <person name="Fitzgerald M."/>
            <person name="Haas B."/>
            <person name="Abouelleil A."/>
            <person name="Alvarado L."/>
            <person name="Arachchi H.M."/>
            <person name="Berlin A.M."/>
            <person name="Chapman S.B."/>
            <person name="Dewar J."/>
            <person name="Goldberg J."/>
            <person name="Griggs A."/>
            <person name="Gujja S."/>
            <person name="Hansen M."/>
            <person name="Howarth C."/>
            <person name="Imamovic A."/>
            <person name="Larimer J."/>
            <person name="McCowan C."/>
            <person name="Murphy C."/>
            <person name="Neiman D."/>
            <person name="Pearson M."/>
            <person name="Priest M."/>
            <person name="Roberts A."/>
            <person name="Saif S."/>
            <person name="Shea T."/>
            <person name="Sisk P."/>
            <person name="Sykes S."/>
            <person name="Wortman J."/>
            <person name="Nusbaum C."/>
            <person name="Birren B."/>
        </authorList>
    </citation>
    <scope>NUCLEOTIDE SEQUENCE [LARGE SCALE GENOMIC DNA]</scope>
    <source>
        <strain evidence="8 9">PRA339</strain>
    </source>
</reference>
<dbReference type="GO" id="GO:0003724">
    <property type="term" value="F:RNA helicase activity"/>
    <property type="evidence" value="ECO:0007669"/>
    <property type="project" value="InterPro"/>
</dbReference>
<dbReference type="InterPro" id="IPR018999">
    <property type="entry name" value="UPF1_CH/ZBD"/>
</dbReference>
<dbReference type="CDD" id="cd18039">
    <property type="entry name" value="DEXXQc_UPF1"/>
    <property type="match status" value="1"/>
</dbReference>
<evidence type="ECO:0000256" key="4">
    <source>
        <dbReference type="ARBA" id="ARBA00022806"/>
    </source>
</evidence>
<keyword evidence="9" id="KW-1185">Reference proteome</keyword>
<dbReference type="GO" id="GO:0005737">
    <property type="term" value="C:cytoplasm"/>
    <property type="evidence" value="ECO:0007669"/>
    <property type="project" value="InterPro"/>
</dbReference>
<dbReference type="PANTHER" id="PTHR10887:SF364">
    <property type="entry name" value="REGULATOR OF NONSENSE TRANSCRIPTS 1"/>
    <property type="match status" value="1"/>
</dbReference>